<dbReference type="EMBL" id="VUJU01000635">
    <property type="protein sequence ID" value="KAF0769185.1"/>
    <property type="molecule type" value="Genomic_DNA"/>
</dbReference>
<dbReference type="AlphaFoldDB" id="A0A6G0ZEW2"/>
<comment type="caution">
    <text evidence="7">The sequence shown here is derived from an EMBL/GenBank/DDBJ whole genome shotgun (WGS) entry which is preliminary data.</text>
</comment>
<evidence type="ECO:0000313" key="8">
    <source>
        <dbReference type="Proteomes" id="UP000478052"/>
    </source>
</evidence>
<dbReference type="InterPro" id="IPR018222">
    <property type="entry name" value="Nuclear_transport_factor_2_euk"/>
</dbReference>
<dbReference type="SUPFAM" id="SSF46934">
    <property type="entry name" value="UBA-like"/>
    <property type="match status" value="1"/>
</dbReference>
<dbReference type="Gene3D" id="1.10.8.10">
    <property type="entry name" value="DNA helicase RuvA subunit, C-terminal domain"/>
    <property type="match status" value="1"/>
</dbReference>
<evidence type="ECO:0008006" key="9">
    <source>
        <dbReference type="Google" id="ProtNLM"/>
    </source>
</evidence>
<dbReference type="SMART" id="SM00804">
    <property type="entry name" value="TAP_C"/>
    <property type="match status" value="1"/>
</dbReference>
<keyword evidence="2" id="KW-0433">Leucine-rich repeat</keyword>
<dbReference type="Pfam" id="PF22602">
    <property type="entry name" value="NXF_NTF2"/>
    <property type="match status" value="1"/>
</dbReference>
<dbReference type="CDD" id="cd14342">
    <property type="entry name" value="UBA_TAP-C"/>
    <property type="match status" value="1"/>
</dbReference>
<evidence type="ECO:0000256" key="3">
    <source>
        <dbReference type="ARBA" id="ARBA00022737"/>
    </source>
</evidence>
<gene>
    <name evidence="7" type="ORF">FWK35_00007315</name>
</gene>
<keyword evidence="4" id="KW-0539">Nucleus</keyword>
<dbReference type="Proteomes" id="UP000478052">
    <property type="component" value="Unassembled WGS sequence"/>
</dbReference>
<dbReference type="InterPro" id="IPR032710">
    <property type="entry name" value="NTF2-like_dom_sf"/>
</dbReference>
<evidence type="ECO:0000256" key="4">
    <source>
        <dbReference type="ARBA" id="ARBA00023242"/>
    </source>
</evidence>
<dbReference type="SUPFAM" id="SSF54427">
    <property type="entry name" value="NTF2-like"/>
    <property type="match status" value="1"/>
</dbReference>
<reference evidence="7 8" key="1">
    <citation type="submission" date="2019-08" db="EMBL/GenBank/DDBJ databases">
        <title>Whole genome of Aphis craccivora.</title>
        <authorList>
            <person name="Voronova N.V."/>
            <person name="Shulinski R.S."/>
            <person name="Bandarenka Y.V."/>
            <person name="Zhorov D.G."/>
            <person name="Warner D."/>
        </authorList>
    </citation>
    <scope>NUCLEOTIDE SEQUENCE [LARGE SCALE GENOMIC DNA]</scope>
    <source>
        <strain evidence="7">180601</strain>
        <tissue evidence="7">Whole Body</tissue>
    </source>
</reference>
<dbReference type="PANTHER" id="PTHR10662:SF22">
    <property type="entry name" value="NUCLEAR RNA EXPORT FACTOR 1"/>
    <property type="match status" value="1"/>
</dbReference>
<feature type="domain" description="TAP-C" evidence="6">
    <location>
        <begin position="409"/>
        <end position="462"/>
    </location>
</feature>
<name>A0A6G0ZEW2_APHCR</name>
<proteinExistence type="predicted"/>
<dbReference type="GO" id="GO:0003723">
    <property type="term" value="F:RNA binding"/>
    <property type="evidence" value="ECO:0007669"/>
    <property type="project" value="TreeGrafter"/>
</dbReference>
<comment type="subcellular location">
    <subcellularLocation>
        <location evidence="1">Nucleus</location>
    </subcellularLocation>
</comment>
<dbReference type="InterPro" id="IPR012677">
    <property type="entry name" value="Nucleotide-bd_a/b_plait_sf"/>
</dbReference>
<evidence type="ECO:0000256" key="1">
    <source>
        <dbReference type="ARBA" id="ARBA00004123"/>
    </source>
</evidence>
<evidence type="ECO:0000256" key="2">
    <source>
        <dbReference type="ARBA" id="ARBA00022614"/>
    </source>
</evidence>
<dbReference type="InterPro" id="IPR002075">
    <property type="entry name" value="NTF2_dom"/>
</dbReference>
<dbReference type="Pfam" id="PF03943">
    <property type="entry name" value="TAP_C"/>
    <property type="match status" value="1"/>
</dbReference>
<evidence type="ECO:0000259" key="5">
    <source>
        <dbReference type="PROSITE" id="PS50177"/>
    </source>
</evidence>
<dbReference type="GO" id="GO:0016973">
    <property type="term" value="P:poly(A)+ mRNA export from nucleus"/>
    <property type="evidence" value="ECO:0007669"/>
    <property type="project" value="TreeGrafter"/>
</dbReference>
<evidence type="ECO:0000259" key="6">
    <source>
        <dbReference type="PROSITE" id="PS51281"/>
    </source>
</evidence>
<evidence type="ECO:0000313" key="7">
    <source>
        <dbReference type="EMBL" id="KAF0769185.1"/>
    </source>
</evidence>
<dbReference type="InterPro" id="IPR005637">
    <property type="entry name" value="TAP_C_dom"/>
</dbReference>
<keyword evidence="3" id="KW-0677">Repeat</keyword>
<dbReference type="PROSITE" id="PS51281">
    <property type="entry name" value="TAP_C"/>
    <property type="match status" value="1"/>
</dbReference>
<dbReference type="InterPro" id="IPR030217">
    <property type="entry name" value="NXF_fam"/>
</dbReference>
<protein>
    <recommendedName>
        <fullName evidence="9">NTF2 domain-containing protein</fullName>
    </recommendedName>
</protein>
<dbReference type="InterPro" id="IPR009060">
    <property type="entry name" value="UBA-like_sf"/>
</dbReference>
<dbReference type="PANTHER" id="PTHR10662">
    <property type="entry name" value="NUCLEAR RNA EXPORT FACTOR"/>
    <property type="match status" value="1"/>
</dbReference>
<dbReference type="GO" id="GO:0005634">
    <property type="term" value="C:nucleus"/>
    <property type="evidence" value="ECO:0007669"/>
    <property type="project" value="UniProtKB-SubCell"/>
</dbReference>
<accession>A0A6G0ZEW2</accession>
<dbReference type="OrthoDB" id="25872at2759"/>
<dbReference type="Gene3D" id="3.10.450.50">
    <property type="match status" value="1"/>
</dbReference>
<sequence length="491" mass="56947">MSVYSITIRNNASISNFGGGFRWQSEYPWCIIGVKSKERSNEHNSRSTRSSTSGIDRHLVLHRCKKTVSFKVKPYRKSWDNKIDLVRDQLYGEYSNRNGASKNNNARRRFLIDDYKVAKALHNTSYKIQRDDQELIIIMLPYSPPRGAISPTVSDDRITLNKLDNLELPSQYSPIESKFKMPISLGNCYPIIEGHNPELPNSVTSLAELFLTQYYERYDNQMSREKLSEAYHENATFTLSSSLLFKNVNGSISENLLENSNFLKTSRQKYENHQYLHRGKENITNFLDILPKTKHYHGSFVVDVPLANAAMVQIVLNGVFYEDFKETNDKHVFRSFCRTFCIVPVGNGWSILSDIFFITTVTKLESSKRFQAYKQKPNDVAHSTSASLTINQLSTEAPMNVTNDDDSDYNKMSMVKRFSNESKMNSKWAEKCLEENEWDYSEAWFTHSRRVDRMESTKHLNIMQTGPNKQYRQVVREFRFDNSGRSHTSDQ</sequence>
<dbReference type="PROSITE" id="PS50177">
    <property type="entry name" value="NTF2_DOMAIN"/>
    <property type="match status" value="1"/>
</dbReference>
<dbReference type="Gene3D" id="3.30.70.330">
    <property type="match status" value="1"/>
</dbReference>
<feature type="domain" description="NTF2" evidence="5">
    <location>
        <begin position="206"/>
        <end position="358"/>
    </location>
</feature>
<organism evidence="7 8">
    <name type="scientific">Aphis craccivora</name>
    <name type="common">Cowpea aphid</name>
    <dbReference type="NCBI Taxonomy" id="307492"/>
    <lineage>
        <taxon>Eukaryota</taxon>
        <taxon>Metazoa</taxon>
        <taxon>Ecdysozoa</taxon>
        <taxon>Arthropoda</taxon>
        <taxon>Hexapoda</taxon>
        <taxon>Insecta</taxon>
        <taxon>Pterygota</taxon>
        <taxon>Neoptera</taxon>
        <taxon>Paraneoptera</taxon>
        <taxon>Hemiptera</taxon>
        <taxon>Sternorrhyncha</taxon>
        <taxon>Aphidomorpha</taxon>
        <taxon>Aphidoidea</taxon>
        <taxon>Aphididae</taxon>
        <taxon>Aphidini</taxon>
        <taxon>Aphis</taxon>
        <taxon>Aphis</taxon>
    </lineage>
</organism>
<keyword evidence="8" id="KW-1185">Reference proteome</keyword>